<evidence type="ECO:0000256" key="5">
    <source>
        <dbReference type="SAM" id="Phobius"/>
    </source>
</evidence>
<keyword evidence="5" id="KW-0472">Membrane</keyword>
<dbReference type="PANTHER" id="PTHR43400:SF7">
    <property type="entry name" value="FAD-DEPENDENT OXIDOREDUCTASE 2 FAD BINDING DOMAIN-CONTAINING PROTEIN"/>
    <property type="match status" value="1"/>
</dbReference>
<dbReference type="Pfam" id="PF00890">
    <property type="entry name" value="FAD_binding_2"/>
    <property type="match status" value="1"/>
</dbReference>
<comment type="cofactor">
    <cofactor evidence="1">
        <name>FAD</name>
        <dbReference type="ChEBI" id="CHEBI:57692"/>
    </cofactor>
</comment>
<dbReference type="InterPro" id="IPR036188">
    <property type="entry name" value="FAD/NAD-bd_sf"/>
</dbReference>
<reference evidence="7 8" key="1">
    <citation type="submission" date="2009-02" db="EMBL/GenBank/DDBJ databases">
        <title>Sequencing of the draft genome and assembly of Dethiobacter alkaliphilus AHT 1.</title>
        <authorList>
            <consortium name="US DOE Joint Genome Institute (JGI-PGF)"/>
            <person name="Lucas S."/>
            <person name="Copeland A."/>
            <person name="Lapidus A."/>
            <person name="Glavina del Rio T."/>
            <person name="Dalin E."/>
            <person name="Tice H."/>
            <person name="Bruce D."/>
            <person name="Goodwin L."/>
            <person name="Pitluck S."/>
            <person name="Larimer F."/>
            <person name="Land M.L."/>
            <person name="Hauser L."/>
            <person name="Muyzer G."/>
        </authorList>
    </citation>
    <scope>NUCLEOTIDE SEQUENCE [LARGE SCALE GENOMIC DNA]</scope>
    <source>
        <strain evidence="7 8">AHT 1</strain>
    </source>
</reference>
<dbReference type="EMBL" id="ACJM01000011">
    <property type="protein sequence ID" value="EEG76914.1"/>
    <property type="molecule type" value="Genomic_DNA"/>
</dbReference>
<dbReference type="RefSeq" id="WP_008517330.1">
    <property type="nucleotide sequence ID" value="NZ_ACJM01000011.1"/>
</dbReference>
<proteinExistence type="predicted"/>
<dbReference type="Proteomes" id="UP000006443">
    <property type="component" value="Unassembled WGS sequence"/>
</dbReference>
<keyword evidence="5" id="KW-1133">Transmembrane helix</keyword>
<dbReference type="eggNOG" id="COG1053">
    <property type="taxonomic scope" value="Bacteria"/>
</dbReference>
<dbReference type="STRING" id="555088.DealDRAFT_2175"/>
<accession>C0GI66</accession>
<dbReference type="InterPro" id="IPR050315">
    <property type="entry name" value="FAD-oxidoreductase_2"/>
</dbReference>
<keyword evidence="2" id="KW-0285">Flavoprotein</keyword>
<keyword evidence="3" id="KW-0274">FAD</keyword>
<dbReference type="PANTHER" id="PTHR43400">
    <property type="entry name" value="FUMARATE REDUCTASE"/>
    <property type="match status" value="1"/>
</dbReference>
<evidence type="ECO:0000256" key="4">
    <source>
        <dbReference type="ARBA" id="ARBA00023002"/>
    </source>
</evidence>
<evidence type="ECO:0000256" key="3">
    <source>
        <dbReference type="ARBA" id="ARBA00022827"/>
    </source>
</evidence>
<dbReference type="AlphaFoldDB" id="C0GI66"/>
<evidence type="ECO:0000313" key="8">
    <source>
        <dbReference type="Proteomes" id="UP000006443"/>
    </source>
</evidence>
<dbReference type="SUPFAM" id="SSF51905">
    <property type="entry name" value="FAD/NAD(P)-binding domain"/>
    <property type="match status" value="1"/>
</dbReference>
<gene>
    <name evidence="7" type="ORF">DealDRAFT_2175</name>
</gene>
<evidence type="ECO:0000313" key="7">
    <source>
        <dbReference type="EMBL" id="EEG76914.1"/>
    </source>
</evidence>
<dbReference type="Gene3D" id="3.50.50.60">
    <property type="entry name" value="FAD/NAD(P)-binding domain"/>
    <property type="match status" value="2"/>
</dbReference>
<comment type="caution">
    <text evidence="7">The sequence shown here is derived from an EMBL/GenBank/DDBJ whole genome shotgun (WGS) entry which is preliminary data.</text>
</comment>
<evidence type="ECO:0000256" key="1">
    <source>
        <dbReference type="ARBA" id="ARBA00001974"/>
    </source>
</evidence>
<organism evidence="7 8">
    <name type="scientific">Dethiobacter alkaliphilus AHT 1</name>
    <dbReference type="NCBI Taxonomy" id="555088"/>
    <lineage>
        <taxon>Bacteria</taxon>
        <taxon>Bacillati</taxon>
        <taxon>Bacillota</taxon>
        <taxon>Dethiobacteria</taxon>
        <taxon>Dethiobacterales</taxon>
        <taxon>Dethiobacteraceae</taxon>
        <taxon>Dethiobacter</taxon>
    </lineage>
</organism>
<protein>
    <submittedName>
        <fullName evidence="7">Fumarate reductase/succinate dehydrogenase flavoprotein domain protein</fullName>
    </submittedName>
</protein>
<dbReference type="InterPro" id="IPR003953">
    <property type="entry name" value="FAD-dep_OxRdtase_2_FAD-bd"/>
</dbReference>
<dbReference type="InterPro" id="IPR027477">
    <property type="entry name" value="Succ_DH/fumarate_Rdtase_cat_sf"/>
</dbReference>
<keyword evidence="8" id="KW-1185">Reference proteome</keyword>
<dbReference type="OrthoDB" id="9806724at2"/>
<sequence length="443" mass="48196">MARSSSTGSWRPITFLIMLIATGYLIGVYSLRRDVPVYPPLPRSVDVIVIGSEITGEVAALAAAGEGAHVLYIDLSQPDSGGFPAFSPAFWAAGTQYQQEEELEYTVEAMALDIYERGRERGDFNLIMHLAEDTAAGLSWLEELTNTEFSELTSETNPGLHFPQEGRAADLVVWNTARQLEDKAVETTQALQPKGLLVENQRIRGMVVENRENETEEIYAQAVILADGGFGSNMDFLEEFSGVTAVTPRPDGNHQGTGLELATDAGALTRDMEYVTMLPVYLPEARRVQRSSFPGAVLLNTAGEVLENENDITETVREAGGRLYVVYGDEDADINRNFMRMNSLPELASGLGMEVAELQEVTSELSAPYHVAILGNVALTPGGLIVDQQYRVMSEDGGIDGLFAAGEITGGIHGRRAITDLFFSEYITSARIAGSSAAQWARR</sequence>
<name>C0GI66_DETAL</name>
<evidence type="ECO:0000259" key="6">
    <source>
        <dbReference type="Pfam" id="PF00890"/>
    </source>
</evidence>
<dbReference type="Gene3D" id="3.90.700.10">
    <property type="entry name" value="Succinate dehydrogenase/fumarate reductase flavoprotein, catalytic domain"/>
    <property type="match status" value="2"/>
</dbReference>
<keyword evidence="5" id="KW-0812">Transmembrane</keyword>
<evidence type="ECO:0000256" key="2">
    <source>
        <dbReference type="ARBA" id="ARBA00022630"/>
    </source>
</evidence>
<feature type="transmembrane region" description="Helical" evidence="5">
    <location>
        <begin position="12"/>
        <end position="31"/>
    </location>
</feature>
<keyword evidence="4" id="KW-0560">Oxidoreductase</keyword>
<feature type="domain" description="FAD-dependent oxidoreductase 2 FAD-binding" evidence="6">
    <location>
        <begin position="46"/>
        <end position="415"/>
    </location>
</feature>
<dbReference type="GO" id="GO:0033765">
    <property type="term" value="F:steroid dehydrogenase activity, acting on the CH-CH group of donors"/>
    <property type="evidence" value="ECO:0007669"/>
    <property type="project" value="UniProtKB-ARBA"/>
</dbReference>